<name>A0A1X2A7P2_9MYCO</name>
<keyword evidence="1" id="KW-0472">Membrane</keyword>
<feature type="transmembrane region" description="Helical" evidence="1">
    <location>
        <begin position="41"/>
        <end position="60"/>
    </location>
</feature>
<evidence type="ECO:0000256" key="1">
    <source>
        <dbReference type="SAM" id="Phobius"/>
    </source>
</evidence>
<evidence type="ECO:0000313" key="2">
    <source>
        <dbReference type="EMBL" id="ORW43279.1"/>
    </source>
</evidence>
<evidence type="ECO:0000313" key="3">
    <source>
        <dbReference type="Proteomes" id="UP000193285"/>
    </source>
</evidence>
<keyword evidence="1" id="KW-0812">Transmembrane</keyword>
<reference evidence="2 3" key="1">
    <citation type="journal article" date="2015" name="Emerg. Microbes Infect.">
        <title>Characterization of 17 strains belonging to the Mycobacterium simiae complex and description of Mycobacterium paraense sp. nov.</title>
        <authorList>
            <person name="Fusco da Costa A.R."/>
            <person name="Fedrizzi T."/>
            <person name="Lopes M.L."/>
            <person name="Pecorari M."/>
            <person name="Oliveira da Costa W.L."/>
            <person name="Giacobazzi E."/>
            <person name="da Costa Bahia J.R."/>
            <person name="De Sanctis V."/>
            <person name="Batista Lima K.V."/>
            <person name="Bertorelli R."/>
            <person name="Grottola A."/>
            <person name="Fabio A."/>
            <person name="Mariottini A."/>
            <person name="Ferretti P."/>
            <person name="Di Leva F."/>
            <person name="Fregni Serpini G."/>
            <person name="Tagliazucchi S."/>
            <person name="Rumpianesi F."/>
            <person name="Jousson O."/>
            <person name="Segata N."/>
            <person name="Tortoli E."/>
        </authorList>
    </citation>
    <scope>NUCLEOTIDE SEQUENCE [LARGE SCALE GENOMIC DNA]</scope>
    <source>
        <strain evidence="2 3">IEC33</strain>
    </source>
</reference>
<accession>A0A1X2A7P2</accession>
<proteinExistence type="predicted"/>
<gene>
    <name evidence="2" type="ORF">AWB90_19340</name>
</gene>
<sequence length="131" mass="13870">MSTPPMNDDLVLHQIHGMKLAADVTAEVVSLPLLWTGHRRLGLAVHFLIPVIGSAALLRADLTGLRATRRGNYVLRHMPPTAQAVRLAGDAVMTVGALRRDARAIAAGALIVIAGWSHGLIVRTPAATHAV</sequence>
<comment type="caution">
    <text evidence="2">The sequence shown here is derived from an EMBL/GenBank/DDBJ whole genome shotgun (WGS) entry which is preliminary data.</text>
</comment>
<dbReference type="RefSeq" id="WP_085245634.1">
    <property type="nucleotide sequence ID" value="NZ_LQPN01000059.1"/>
</dbReference>
<dbReference type="EMBL" id="LQPN01000059">
    <property type="protein sequence ID" value="ORW43279.1"/>
    <property type="molecule type" value="Genomic_DNA"/>
</dbReference>
<organism evidence="2 3">
    <name type="scientific">Mycobacterium paraense</name>
    <dbReference type="NCBI Taxonomy" id="767916"/>
    <lineage>
        <taxon>Bacteria</taxon>
        <taxon>Bacillati</taxon>
        <taxon>Actinomycetota</taxon>
        <taxon>Actinomycetes</taxon>
        <taxon>Mycobacteriales</taxon>
        <taxon>Mycobacteriaceae</taxon>
        <taxon>Mycobacterium</taxon>
        <taxon>Mycobacterium simiae complex</taxon>
    </lineage>
</organism>
<dbReference type="AlphaFoldDB" id="A0A1X2A7P2"/>
<dbReference type="Proteomes" id="UP000193285">
    <property type="component" value="Unassembled WGS sequence"/>
</dbReference>
<protein>
    <submittedName>
        <fullName evidence="2">Uncharacterized protein</fullName>
    </submittedName>
</protein>
<keyword evidence="1" id="KW-1133">Transmembrane helix</keyword>
<dbReference type="OrthoDB" id="4752249at2"/>